<protein>
    <recommendedName>
        <fullName evidence="2">mannose-1-phosphate guanylyltransferase</fullName>
        <ecNumber evidence="2">2.7.7.13</ecNumber>
    </recommendedName>
</protein>
<dbReference type="GO" id="GO:0004475">
    <property type="term" value="F:mannose-1-phosphate guanylyltransferase (GTP) activity"/>
    <property type="evidence" value="ECO:0007669"/>
    <property type="project" value="UniProtKB-EC"/>
</dbReference>
<keyword evidence="5" id="KW-0547">Nucleotide-binding</keyword>
<evidence type="ECO:0000259" key="9">
    <source>
        <dbReference type="Pfam" id="PF22640"/>
    </source>
</evidence>
<reference evidence="10 11" key="1">
    <citation type="submission" date="2019-09" db="EMBL/GenBank/DDBJ databases">
        <authorList>
            <person name="Valk L.C."/>
        </authorList>
    </citation>
    <scope>NUCLEOTIDE SEQUENCE [LARGE SCALE GENOMIC DNA]</scope>
    <source>
        <strain evidence="10">GalUA</strain>
    </source>
</reference>
<comment type="caution">
    <text evidence="10">The sequence shown here is derived from an EMBL/GenBank/DDBJ whole genome shotgun (WGS) entry which is preliminary data.</text>
</comment>
<feature type="domain" description="Nucleotidyl transferase" evidence="8">
    <location>
        <begin position="5"/>
        <end position="277"/>
    </location>
</feature>
<dbReference type="RefSeq" id="WP_151145320.1">
    <property type="nucleotide sequence ID" value="NZ_WAGX01000005.1"/>
</dbReference>
<dbReference type="GO" id="GO:0005525">
    <property type="term" value="F:GTP binding"/>
    <property type="evidence" value="ECO:0007669"/>
    <property type="project" value="UniProtKB-KW"/>
</dbReference>
<feature type="domain" description="MannoseP isomerase/GMP-like beta-helix" evidence="9">
    <location>
        <begin position="292"/>
        <end position="345"/>
    </location>
</feature>
<dbReference type="InterPro" id="IPR051161">
    <property type="entry name" value="Mannose-6P_isomerase_type2"/>
</dbReference>
<keyword evidence="4 10" id="KW-0548">Nucleotidyltransferase</keyword>
<evidence type="ECO:0000256" key="5">
    <source>
        <dbReference type="ARBA" id="ARBA00022741"/>
    </source>
</evidence>
<dbReference type="Pfam" id="PF00483">
    <property type="entry name" value="NTP_transferase"/>
    <property type="match status" value="1"/>
</dbReference>
<dbReference type="InterPro" id="IPR049577">
    <property type="entry name" value="GMPP_N"/>
</dbReference>
<evidence type="ECO:0000256" key="3">
    <source>
        <dbReference type="ARBA" id="ARBA00022679"/>
    </source>
</evidence>
<gene>
    <name evidence="10" type="ORF">F7O84_11845</name>
</gene>
<dbReference type="SUPFAM" id="SSF53448">
    <property type="entry name" value="Nucleotide-diphospho-sugar transferases"/>
    <property type="match status" value="1"/>
</dbReference>
<dbReference type="Pfam" id="PF22640">
    <property type="entry name" value="ManC_GMP_beta-helix"/>
    <property type="match status" value="1"/>
</dbReference>
<dbReference type="OrthoDB" id="9806359at2"/>
<dbReference type="AlphaFoldDB" id="A0A7V7QKC3"/>
<dbReference type="InterPro" id="IPR029044">
    <property type="entry name" value="Nucleotide-diphossugar_trans"/>
</dbReference>
<dbReference type="PANTHER" id="PTHR46390:SF1">
    <property type="entry name" value="MANNOSE-1-PHOSPHATE GUANYLYLTRANSFERASE"/>
    <property type="match status" value="1"/>
</dbReference>
<accession>A0A7V7QKC3</accession>
<evidence type="ECO:0000313" key="11">
    <source>
        <dbReference type="Proteomes" id="UP000461768"/>
    </source>
</evidence>
<keyword evidence="11" id="KW-1185">Reference proteome</keyword>
<evidence type="ECO:0000256" key="4">
    <source>
        <dbReference type="ARBA" id="ARBA00022695"/>
    </source>
</evidence>
<dbReference type="FunFam" id="3.90.550.10:FF:000046">
    <property type="entry name" value="Mannose-1-phosphate guanylyltransferase (GDP)"/>
    <property type="match status" value="1"/>
</dbReference>
<dbReference type="EC" id="2.7.7.13" evidence="2"/>
<keyword evidence="6" id="KW-0342">GTP-binding</keyword>
<evidence type="ECO:0000313" key="10">
    <source>
        <dbReference type="EMBL" id="KAB1438237.1"/>
    </source>
</evidence>
<name>A0A7V7QKC3_9FIRM</name>
<dbReference type="Proteomes" id="UP000461768">
    <property type="component" value="Unassembled WGS sequence"/>
</dbReference>
<dbReference type="PANTHER" id="PTHR46390">
    <property type="entry name" value="MANNOSE-1-PHOSPHATE GUANYLYLTRANSFERASE"/>
    <property type="match status" value="1"/>
</dbReference>
<keyword evidence="3 10" id="KW-0808">Transferase</keyword>
<proteinExistence type="inferred from homology"/>
<organism evidence="10 11">
    <name type="scientific">Candidatus Galacturonatibacter soehngenii</name>
    <dbReference type="NCBI Taxonomy" id="2307010"/>
    <lineage>
        <taxon>Bacteria</taxon>
        <taxon>Bacillati</taxon>
        <taxon>Bacillota</taxon>
        <taxon>Clostridia</taxon>
        <taxon>Lachnospirales</taxon>
        <taxon>Lachnospiraceae</taxon>
        <taxon>Candidatus Galacturonatibacter</taxon>
    </lineage>
</organism>
<evidence type="ECO:0000259" key="8">
    <source>
        <dbReference type="Pfam" id="PF00483"/>
    </source>
</evidence>
<sequence length="355" mass="40160">MKTYGIIMAGGAGTRFWPLSRKTTPKQLLNLSGNGLMINETIDRISTIIKKEDIFIVTNTKQADRMKELVEDDIRSGHILSEPAQRNTSACIGYAAIEIIKKYGDGVMCIFPSDHYIKDEERFHTVLLEAIEVAKQGEKLVTIGITPTFPSTGYGYIKFDKTQEGSIKDVETFVEKPNHETAIKYFKSGEFLWNSGMFVWKASTILENFKRFIPRVYNELMKISDALHTESEMDVIQEIYPNIPSISIDYSIMERSDDVVVLTGDFGWNDLGSWDMLGALYDTDENGNIIKGDQINLETTNCISYSDKRLIATIGIENTIIVETDDVVLVCNKEKAQDVKKIVDILKEKGKEEYL</sequence>
<comment type="similarity">
    <text evidence="1">Belongs to the mannose-6-phosphate isomerase type 2 family.</text>
</comment>
<evidence type="ECO:0000256" key="7">
    <source>
        <dbReference type="ARBA" id="ARBA00047343"/>
    </source>
</evidence>
<dbReference type="EMBL" id="WAGX01000005">
    <property type="protein sequence ID" value="KAB1438237.1"/>
    <property type="molecule type" value="Genomic_DNA"/>
</dbReference>
<dbReference type="GO" id="GO:0009298">
    <property type="term" value="P:GDP-mannose biosynthetic process"/>
    <property type="evidence" value="ECO:0007669"/>
    <property type="project" value="TreeGrafter"/>
</dbReference>
<evidence type="ECO:0000256" key="1">
    <source>
        <dbReference type="ARBA" id="ARBA00006115"/>
    </source>
</evidence>
<dbReference type="SUPFAM" id="SSF159283">
    <property type="entry name" value="Guanosine diphospho-D-mannose pyrophosphorylase/mannose-6-phosphate isomerase linker domain"/>
    <property type="match status" value="1"/>
</dbReference>
<dbReference type="Gene3D" id="3.90.550.10">
    <property type="entry name" value="Spore Coat Polysaccharide Biosynthesis Protein SpsA, Chain A"/>
    <property type="match status" value="1"/>
</dbReference>
<dbReference type="InterPro" id="IPR005835">
    <property type="entry name" value="NTP_transferase_dom"/>
</dbReference>
<comment type="catalytic activity">
    <reaction evidence="7">
        <text>alpha-D-mannose 1-phosphate + GTP + H(+) = GDP-alpha-D-mannose + diphosphate</text>
        <dbReference type="Rhea" id="RHEA:15229"/>
        <dbReference type="ChEBI" id="CHEBI:15378"/>
        <dbReference type="ChEBI" id="CHEBI:33019"/>
        <dbReference type="ChEBI" id="CHEBI:37565"/>
        <dbReference type="ChEBI" id="CHEBI:57527"/>
        <dbReference type="ChEBI" id="CHEBI:58409"/>
        <dbReference type="EC" id="2.7.7.13"/>
    </reaction>
</comment>
<dbReference type="InterPro" id="IPR054566">
    <property type="entry name" value="ManC/GMP-like_b-helix"/>
</dbReference>
<dbReference type="CDD" id="cd02509">
    <property type="entry name" value="GDP-M1P_Guanylyltransferase"/>
    <property type="match status" value="1"/>
</dbReference>
<evidence type="ECO:0000256" key="6">
    <source>
        <dbReference type="ARBA" id="ARBA00023134"/>
    </source>
</evidence>
<reference evidence="10 11" key="2">
    <citation type="submission" date="2020-02" db="EMBL/GenBank/DDBJ databases">
        <title>Candidatus Galacturonibacter soehngenii shows hetero-acetogenic catabolism of galacturonic acid but lacks a canonical carbon monoxide dehydrogenase/acetyl-CoA synthase complex.</title>
        <authorList>
            <person name="Diender M."/>
            <person name="Stouten G.R."/>
            <person name="Petersen J.F."/>
            <person name="Nielsen P.H."/>
            <person name="Dueholm M.S."/>
            <person name="Pronk J.T."/>
            <person name="Van Loosdrecht M.C.M."/>
        </authorList>
    </citation>
    <scope>NUCLEOTIDE SEQUENCE [LARGE SCALE GENOMIC DNA]</scope>
    <source>
        <strain evidence="10">GalUA</strain>
    </source>
</reference>
<evidence type="ECO:0000256" key="2">
    <source>
        <dbReference type="ARBA" id="ARBA00012387"/>
    </source>
</evidence>